<accession>A0A7U7J1H1</accession>
<reference evidence="1 2" key="1">
    <citation type="journal article" date="2014" name="ISME J.">
        <title>Candidatus Competibacter-lineage genomes retrieved from metagenomes reveal functional metabolic diversity.</title>
        <authorList>
            <person name="McIlroy S.J."/>
            <person name="Albertsen M."/>
            <person name="Andresen E.K."/>
            <person name="Saunders A.M."/>
            <person name="Kristiansen R."/>
            <person name="Stokholm-Bjerregaard M."/>
            <person name="Nielsen K.L."/>
            <person name="Nielsen P.H."/>
        </authorList>
    </citation>
    <scope>NUCLEOTIDE SEQUENCE [LARGE SCALE GENOMIC DNA]</scope>
    <source>
        <strain evidence="1 2">Run_B_J11</strain>
    </source>
</reference>
<evidence type="ECO:0000313" key="2">
    <source>
        <dbReference type="Proteomes" id="UP000019184"/>
    </source>
</evidence>
<evidence type="ECO:0000313" key="1">
    <source>
        <dbReference type="EMBL" id="CDH43192.1"/>
    </source>
</evidence>
<comment type="caution">
    <text evidence="1">The sequence shown here is derived from an EMBL/GenBank/DDBJ whole genome shotgun (WGS) entry which is preliminary data.</text>
</comment>
<sequence>MRNGLGRAARSLLRFGPRREYIIGHKDFMVFSRAWLLLHARLIQVADLWVGLDLLPPPNRLLLRW</sequence>
<keyword evidence="2" id="KW-1185">Reference proteome</keyword>
<name>A0A7U7J1H1_9GAMM</name>
<organism evidence="1 2">
    <name type="scientific">Candidatus Contendobacter odensis Run_B_J11</name>
    <dbReference type="NCBI Taxonomy" id="1400861"/>
    <lineage>
        <taxon>Bacteria</taxon>
        <taxon>Pseudomonadati</taxon>
        <taxon>Pseudomonadota</taxon>
        <taxon>Gammaproteobacteria</taxon>
        <taxon>Candidatus Competibacteraceae</taxon>
        <taxon>Candidatus Contendibacter</taxon>
    </lineage>
</organism>
<dbReference type="AlphaFoldDB" id="A0A7U7J1H1"/>
<protein>
    <submittedName>
        <fullName evidence="1">Uncharacterized protein</fullName>
    </submittedName>
</protein>
<gene>
    <name evidence="1" type="ORF">BN874_1090009</name>
</gene>
<dbReference type="EMBL" id="CBTK010000012">
    <property type="protein sequence ID" value="CDH43192.1"/>
    <property type="molecule type" value="Genomic_DNA"/>
</dbReference>
<proteinExistence type="predicted"/>
<dbReference type="Proteomes" id="UP000019184">
    <property type="component" value="Unassembled WGS sequence"/>
</dbReference>